<dbReference type="InterPro" id="IPR050863">
    <property type="entry name" value="CenT-Element_Derived"/>
</dbReference>
<protein>
    <recommendedName>
        <fullName evidence="1">DDE-1 domain-containing protein</fullName>
    </recommendedName>
</protein>
<accession>A0A068S764</accession>
<evidence type="ECO:0000313" key="2">
    <source>
        <dbReference type="EMBL" id="CDH57662.1"/>
    </source>
</evidence>
<dbReference type="Gene3D" id="3.30.420.10">
    <property type="entry name" value="Ribonuclease H-like superfamily/Ribonuclease H"/>
    <property type="match status" value="1"/>
</dbReference>
<dbReference type="GO" id="GO:0005634">
    <property type="term" value="C:nucleus"/>
    <property type="evidence" value="ECO:0007669"/>
    <property type="project" value="TreeGrafter"/>
</dbReference>
<comment type="caution">
    <text evidence="2">The sequence shown here is derived from an EMBL/GenBank/DDBJ whole genome shotgun (WGS) entry which is preliminary data.</text>
</comment>
<dbReference type="InterPro" id="IPR004875">
    <property type="entry name" value="DDE_SF_endonuclease_dom"/>
</dbReference>
<evidence type="ECO:0000259" key="1">
    <source>
        <dbReference type="Pfam" id="PF03184"/>
    </source>
</evidence>
<dbReference type="STRING" id="1263082.A0A068S764"/>
<dbReference type="VEuPathDB" id="FungiDB:LCOR_08572.1"/>
<dbReference type="Proteomes" id="UP000027586">
    <property type="component" value="Unassembled WGS sequence"/>
</dbReference>
<organism evidence="2 3">
    <name type="scientific">Lichtheimia corymbifera JMRC:FSU:9682</name>
    <dbReference type="NCBI Taxonomy" id="1263082"/>
    <lineage>
        <taxon>Eukaryota</taxon>
        <taxon>Fungi</taxon>
        <taxon>Fungi incertae sedis</taxon>
        <taxon>Mucoromycota</taxon>
        <taxon>Mucoromycotina</taxon>
        <taxon>Mucoromycetes</taxon>
        <taxon>Mucorales</taxon>
        <taxon>Lichtheimiaceae</taxon>
        <taxon>Lichtheimia</taxon>
    </lineage>
</organism>
<reference evidence="2" key="1">
    <citation type="submission" date="2013-08" db="EMBL/GenBank/DDBJ databases">
        <title>Gene expansion shapes genome architecture in the human pathogen Lichtheimia corymbifera: an evolutionary genomics analysis in the ancient terrestrial Mucorales (Mucoromycotina).</title>
        <authorList>
            <person name="Schwartze V.U."/>
            <person name="Winter S."/>
            <person name="Shelest E."/>
            <person name="Marcet-Houben M."/>
            <person name="Horn F."/>
            <person name="Wehner S."/>
            <person name="Hoffmann K."/>
            <person name="Riege K."/>
            <person name="Sammeth M."/>
            <person name="Nowrousian M."/>
            <person name="Valiante V."/>
            <person name="Linde J."/>
            <person name="Jacobsen I.D."/>
            <person name="Marz M."/>
            <person name="Brakhage A.A."/>
            <person name="Gabaldon T."/>
            <person name="Bocker S."/>
            <person name="Voigt K."/>
        </authorList>
    </citation>
    <scope>NUCLEOTIDE SEQUENCE [LARGE SCALE GENOMIC DNA]</scope>
    <source>
        <strain evidence="2">FSU 9682</strain>
    </source>
</reference>
<dbReference type="InterPro" id="IPR036397">
    <property type="entry name" value="RNaseH_sf"/>
</dbReference>
<proteinExistence type="predicted"/>
<feature type="domain" description="DDE-1" evidence="1">
    <location>
        <begin position="1"/>
        <end position="119"/>
    </location>
</feature>
<dbReference type="EMBL" id="CBTN010000048">
    <property type="protein sequence ID" value="CDH57662.1"/>
    <property type="molecule type" value="Genomic_DNA"/>
</dbReference>
<evidence type="ECO:0000313" key="3">
    <source>
        <dbReference type="Proteomes" id="UP000027586"/>
    </source>
</evidence>
<dbReference type="GO" id="GO:0003677">
    <property type="term" value="F:DNA binding"/>
    <property type="evidence" value="ECO:0007669"/>
    <property type="project" value="TreeGrafter"/>
</dbReference>
<name>A0A068S764_9FUNG</name>
<gene>
    <name evidence="2" type="ORF">LCOR_08572.1</name>
</gene>
<dbReference type="Pfam" id="PF03184">
    <property type="entry name" value="DDE_1"/>
    <property type="match status" value="1"/>
</dbReference>
<keyword evidence="3" id="KW-1185">Reference proteome</keyword>
<dbReference type="PANTHER" id="PTHR19303">
    <property type="entry name" value="TRANSPOSON"/>
    <property type="match status" value="1"/>
</dbReference>
<sequence>MTREIFSEILEEIDMTMEARNKKILLLMDDAPSHKPKCTLKNITLLMLPPNTTSHLQPLDAGIIQSFRKHYRKHQYRLASVLYAQGKYGQMYETDQKLAMSWIKQAWRCVTRETITNCFQHTTLFSTDTHTANGSSNDHTDDPSEEMTEMITSIHSEINDIKDIDLHPAEEMEDIHETFTDEDEDLDSNNQDGKLDMCSTYLHLIVTSYFGYMRRYSR</sequence>
<dbReference type="OrthoDB" id="2439524at2759"/>
<dbReference type="AlphaFoldDB" id="A0A068S764"/>
<dbReference type="PANTHER" id="PTHR19303:SF73">
    <property type="entry name" value="PROTEIN PDC2"/>
    <property type="match status" value="1"/>
</dbReference>